<feature type="compositionally biased region" description="Acidic residues" evidence="1">
    <location>
        <begin position="12"/>
        <end position="23"/>
    </location>
</feature>
<dbReference type="Pfam" id="PF03101">
    <property type="entry name" value="FAR1"/>
    <property type="match status" value="1"/>
</dbReference>
<evidence type="ECO:0000256" key="1">
    <source>
        <dbReference type="SAM" id="MobiDB-lite"/>
    </source>
</evidence>
<organism evidence="3 4">
    <name type="scientific">Panicum miliaceum</name>
    <name type="common">Proso millet</name>
    <name type="synonym">Broomcorn millet</name>
    <dbReference type="NCBI Taxonomy" id="4540"/>
    <lineage>
        <taxon>Eukaryota</taxon>
        <taxon>Viridiplantae</taxon>
        <taxon>Streptophyta</taxon>
        <taxon>Embryophyta</taxon>
        <taxon>Tracheophyta</taxon>
        <taxon>Spermatophyta</taxon>
        <taxon>Magnoliopsida</taxon>
        <taxon>Liliopsida</taxon>
        <taxon>Poales</taxon>
        <taxon>Poaceae</taxon>
        <taxon>PACMAD clade</taxon>
        <taxon>Panicoideae</taxon>
        <taxon>Panicodae</taxon>
        <taxon>Paniceae</taxon>
        <taxon>Panicinae</taxon>
        <taxon>Panicum</taxon>
        <taxon>Panicum sect. Panicum</taxon>
    </lineage>
</organism>
<name>A0A3L6RZZ2_PANMI</name>
<dbReference type="Proteomes" id="UP000275267">
    <property type="component" value="Unassembled WGS sequence"/>
</dbReference>
<dbReference type="AlphaFoldDB" id="A0A3L6RZZ2"/>
<feature type="compositionally biased region" description="Basic and acidic residues" evidence="1">
    <location>
        <begin position="89"/>
        <end position="99"/>
    </location>
</feature>
<protein>
    <recommendedName>
        <fullName evidence="2">FAR1 domain-containing protein</fullName>
    </recommendedName>
</protein>
<evidence type="ECO:0000259" key="2">
    <source>
        <dbReference type="Pfam" id="PF03101"/>
    </source>
</evidence>
<comment type="caution">
    <text evidence="3">The sequence shown here is derived from an EMBL/GenBank/DDBJ whole genome shotgun (WGS) entry which is preliminary data.</text>
</comment>
<feature type="compositionally biased region" description="Acidic residues" evidence="1">
    <location>
        <begin position="76"/>
        <end position="88"/>
    </location>
</feature>
<feature type="region of interest" description="Disordered" evidence="1">
    <location>
        <begin position="53"/>
        <end position="108"/>
    </location>
</feature>
<reference evidence="4" key="1">
    <citation type="journal article" date="2019" name="Nat. Commun.">
        <title>The genome of broomcorn millet.</title>
        <authorList>
            <person name="Zou C."/>
            <person name="Miki D."/>
            <person name="Li D."/>
            <person name="Tang Q."/>
            <person name="Xiao L."/>
            <person name="Rajput S."/>
            <person name="Deng P."/>
            <person name="Jia W."/>
            <person name="Huang R."/>
            <person name="Zhang M."/>
            <person name="Sun Y."/>
            <person name="Hu J."/>
            <person name="Fu X."/>
            <person name="Schnable P.S."/>
            <person name="Li F."/>
            <person name="Zhang H."/>
            <person name="Feng B."/>
            <person name="Zhu X."/>
            <person name="Liu R."/>
            <person name="Schnable J.C."/>
            <person name="Zhu J.-K."/>
            <person name="Zhang H."/>
        </authorList>
    </citation>
    <scope>NUCLEOTIDE SEQUENCE [LARGE SCALE GENOMIC DNA]</scope>
</reference>
<gene>
    <name evidence="3" type="ORF">C2845_PM09G10360</name>
</gene>
<sequence length="281" mass="32548">MEGGMDLNELPQEFDYDFLDESDANPPYCTQTVGGGLTREQQKLLFVCNKEGCGRKAKGENSPAESDDNNYKVGDSEPENYNEENANEDGEKKKRLDGGKKRKREKMHHTDCKTRMVVKLIADRWHVIFFARDHNHDLVVKPSLKKFMRFSKEFEKTAKYDVKLEGLFQYLLVPNNKFVYGYGKHTYLVTAIEEEGSYYYECSKFDRDGIICCHIMKIMTRLGMKTIPDRFRLKRWTQDAVPEDENANANVHVQADFVARGMPLNTGRLCGSLICLRRLRD</sequence>
<dbReference type="PANTHER" id="PTHR47482">
    <property type="entry name" value="OS11G0632001 PROTEIN"/>
    <property type="match status" value="1"/>
</dbReference>
<evidence type="ECO:0000313" key="4">
    <source>
        <dbReference type="Proteomes" id="UP000275267"/>
    </source>
</evidence>
<evidence type="ECO:0000313" key="3">
    <source>
        <dbReference type="EMBL" id="RLN12553.1"/>
    </source>
</evidence>
<dbReference type="InterPro" id="IPR004330">
    <property type="entry name" value="FAR1_DNA_bnd_dom"/>
</dbReference>
<feature type="region of interest" description="Disordered" evidence="1">
    <location>
        <begin position="1"/>
        <end position="23"/>
    </location>
</feature>
<dbReference type="EMBL" id="PQIB02000006">
    <property type="protein sequence ID" value="RLN12553.1"/>
    <property type="molecule type" value="Genomic_DNA"/>
</dbReference>
<keyword evidence="4" id="KW-1185">Reference proteome</keyword>
<proteinExistence type="predicted"/>
<feature type="domain" description="FAR1" evidence="2">
    <location>
        <begin position="88"/>
        <end position="139"/>
    </location>
</feature>
<accession>A0A3L6RZZ2</accession>
<dbReference type="OrthoDB" id="1914915at2759"/>
<dbReference type="PANTHER" id="PTHR47482:SF24">
    <property type="entry name" value="PROTEIN FAR1-RELATED SEQUENCE"/>
    <property type="match status" value="1"/>
</dbReference>